<accession>A0A0D7B7V1</accession>
<sequence length="290" mass="31906">MIAIAQPNQLPGNAYDSAYGPRPKRKSLLNILTKAMKRRPSEPPSPTSPTSPTLKSMLSLLQAGKLHTLSIELDPSHGRRSQGPFPSVLALTITFRNYPSLCDLASALTDFPNIRSLVLYADSMSLARAPTPAVHGLSTICSHLQEIRIHGWNDEIGEWAAQTSIGVEILEVQDLRGVSRATPNMQRTVQLLLDVNSETLHAFKLSTFYQIHVDLERLVHLANLQISVSPTNGGELAAEAVVKTIRLWQPCHTQFIRLALVDEDGQQVDPAFVMVHNGMKIVELPAARAY</sequence>
<proteinExistence type="predicted"/>
<evidence type="ECO:0000313" key="1">
    <source>
        <dbReference type="EMBL" id="KIY66577.1"/>
    </source>
</evidence>
<reference evidence="1 2" key="1">
    <citation type="journal article" date="2015" name="Fungal Genet. Biol.">
        <title>Evolution of novel wood decay mechanisms in Agaricales revealed by the genome sequences of Fistulina hepatica and Cylindrobasidium torrendii.</title>
        <authorList>
            <person name="Floudas D."/>
            <person name="Held B.W."/>
            <person name="Riley R."/>
            <person name="Nagy L.G."/>
            <person name="Koehler G."/>
            <person name="Ransdell A.S."/>
            <person name="Younus H."/>
            <person name="Chow J."/>
            <person name="Chiniquy J."/>
            <person name="Lipzen A."/>
            <person name="Tritt A."/>
            <person name="Sun H."/>
            <person name="Haridas S."/>
            <person name="LaButti K."/>
            <person name="Ohm R.A."/>
            <person name="Kues U."/>
            <person name="Blanchette R.A."/>
            <person name="Grigoriev I.V."/>
            <person name="Minto R.E."/>
            <person name="Hibbett D.S."/>
        </authorList>
    </citation>
    <scope>NUCLEOTIDE SEQUENCE [LARGE SCALE GENOMIC DNA]</scope>
    <source>
        <strain evidence="1 2">FP15055 ss-10</strain>
    </source>
</reference>
<gene>
    <name evidence="1" type="ORF">CYLTODRAFT_29559</name>
</gene>
<evidence type="ECO:0000313" key="2">
    <source>
        <dbReference type="Proteomes" id="UP000054007"/>
    </source>
</evidence>
<dbReference type="AlphaFoldDB" id="A0A0D7B7V1"/>
<keyword evidence="2" id="KW-1185">Reference proteome</keyword>
<dbReference type="Proteomes" id="UP000054007">
    <property type="component" value="Unassembled WGS sequence"/>
</dbReference>
<name>A0A0D7B7V1_9AGAR</name>
<organism evidence="1 2">
    <name type="scientific">Cylindrobasidium torrendii FP15055 ss-10</name>
    <dbReference type="NCBI Taxonomy" id="1314674"/>
    <lineage>
        <taxon>Eukaryota</taxon>
        <taxon>Fungi</taxon>
        <taxon>Dikarya</taxon>
        <taxon>Basidiomycota</taxon>
        <taxon>Agaricomycotina</taxon>
        <taxon>Agaricomycetes</taxon>
        <taxon>Agaricomycetidae</taxon>
        <taxon>Agaricales</taxon>
        <taxon>Marasmiineae</taxon>
        <taxon>Physalacriaceae</taxon>
        <taxon>Cylindrobasidium</taxon>
    </lineage>
</organism>
<evidence type="ECO:0008006" key="3">
    <source>
        <dbReference type="Google" id="ProtNLM"/>
    </source>
</evidence>
<dbReference type="EMBL" id="KN880550">
    <property type="protein sequence ID" value="KIY66577.1"/>
    <property type="molecule type" value="Genomic_DNA"/>
</dbReference>
<protein>
    <recommendedName>
        <fullName evidence="3">F-box domain-containing protein</fullName>
    </recommendedName>
</protein>